<dbReference type="EMBL" id="CP001848">
    <property type="protein sequence ID" value="ADB15902.1"/>
    <property type="molecule type" value="Genomic_DNA"/>
</dbReference>
<dbReference type="AlphaFoldDB" id="D2R975"/>
<feature type="compositionally biased region" description="Polar residues" evidence="2">
    <location>
        <begin position="49"/>
        <end position="70"/>
    </location>
</feature>
<proteinExistence type="inferred from homology"/>
<keyword evidence="4" id="KW-1185">Reference proteome</keyword>
<dbReference type="eggNOG" id="COG1538">
    <property type="taxonomic scope" value="Bacteria"/>
</dbReference>
<evidence type="ECO:0000313" key="4">
    <source>
        <dbReference type="Proteomes" id="UP000001887"/>
    </source>
</evidence>
<dbReference type="SUPFAM" id="SSF56954">
    <property type="entry name" value="Outer membrane efflux proteins (OEP)"/>
    <property type="match status" value="1"/>
</dbReference>
<dbReference type="PANTHER" id="PTHR30203:SF24">
    <property type="entry name" value="BLR4935 PROTEIN"/>
    <property type="match status" value="1"/>
</dbReference>
<dbReference type="Pfam" id="PF02321">
    <property type="entry name" value="OEP"/>
    <property type="match status" value="2"/>
</dbReference>
<dbReference type="GO" id="GO:0015562">
    <property type="term" value="F:efflux transmembrane transporter activity"/>
    <property type="evidence" value="ECO:0007669"/>
    <property type="project" value="InterPro"/>
</dbReference>
<feature type="compositionally biased region" description="Low complexity" evidence="2">
    <location>
        <begin position="35"/>
        <end position="48"/>
    </location>
</feature>
<reference evidence="3 4" key="1">
    <citation type="journal article" date="2009" name="Stand. Genomic Sci.">
        <title>Complete genome sequence of Pirellula staleyi type strain (ATCC 27377).</title>
        <authorList>
            <person name="Clum A."/>
            <person name="Tindall B.J."/>
            <person name="Sikorski J."/>
            <person name="Ivanova N."/>
            <person name="Mavrommatis K."/>
            <person name="Lucas S."/>
            <person name="Glavina del Rio T."/>
            <person name="Nolan M."/>
            <person name="Chen F."/>
            <person name="Tice H."/>
            <person name="Pitluck S."/>
            <person name="Cheng J.F."/>
            <person name="Chertkov O."/>
            <person name="Brettin T."/>
            <person name="Han C."/>
            <person name="Detter J.C."/>
            <person name="Kuske C."/>
            <person name="Bruce D."/>
            <person name="Goodwin L."/>
            <person name="Ovchinikova G."/>
            <person name="Pati A."/>
            <person name="Mikhailova N."/>
            <person name="Chen A."/>
            <person name="Palaniappan K."/>
            <person name="Land M."/>
            <person name="Hauser L."/>
            <person name="Chang Y.J."/>
            <person name="Jeffries C.D."/>
            <person name="Chain P."/>
            <person name="Rohde M."/>
            <person name="Goker M."/>
            <person name="Bristow J."/>
            <person name="Eisen J.A."/>
            <person name="Markowitz V."/>
            <person name="Hugenholtz P."/>
            <person name="Kyrpides N.C."/>
            <person name="Klenk H.P."/>
            <person name="Lapidus A."/>
        </authorList>
    </citation>
    <scope>NUCLEOTIDE SEQUENCE [LARGE SCALE GENOMIC DNA]</scope>
    <source>
        <strain evidence="4">ATCC 27377 / DSM 6068 / ICPB 4128</strain>
    </source>
</reference>
<dbReference type="PANTHER" id="PTHR30203">
    <property type="entry name" value="OUTER MEMBRANE CATION EFFLUX PROTEIN"/>
    <property type="match status" value="1"/>
</dbReference>
<sequence precursor="true">MKNLRPIVMTSILLIVGCHTTRPAREAPPIPSLTPTPTSFTPTSASPSVEQASFTDPGTNEPGTTASESSVPHAEILPPLLQKPVTTGLTLPDLEQMALTASPSVARARALVEAARGHWLQVGLAPNPTVGYEGQQIGSGGAAEQEGLFVEQEIVRGGKLQLSRNVASQEVAKAEQELAAQQQRVLTDVRIAFYQVLIAERQASLTGELRQIAAEGMKTAAALEQAQEVGRVDLLQAQLELENLEILVENARNRSQAAWQRLASVLGNPSLEPQPLVGDLEELRPPLAWETSLQRLLTTSPEIAAALAEIERARWEAERARVQKTPNITVQGLVNWRDNGIGGGSDGGITVGIPLPVWDRNQGGVIQAAQEAVAAERALEQLEMSLQHRLAPVFERYANAASQVAKYQTRILPVSRQSLELLRKSYQAGETGYINLLTAQRTFSQTHLNYLESLGELRAAEAEIEGMLLSGSLDRR</sequence>
<organism evidence="3 4">
    <name type="scientific">Pirellula staleyi (strain ATCC 27377 / DSM 6068 / ICPB 4128)</name>
    <name type="common">Pirella staleyi</name>
    <dbReference type="NCBI Taxonomy" id="530564"/>
    <lineage>
        <taxon>Bacteria</taxon>
        <taxon>Pseudomonadati</taxon>
        <taxon>Planctomycetota</taxon>
        <taxon>Planctomycetia</taxon>
        <taxon>Pirellulales</taxon>
        <taxon>Pirellulaceae</taxon>
        <taxon>Pirellula</taxon>
    </lineage>
</organism>
<dbReference type="Proteomes" id="UP000001887">
    <property type="component" value="Chromosome"/>
</dbReference>
<comment type="similarity">
    <text evidence="1">Belongs to the outer membrane factor (OMF) (TC 1.B.17) family.</text>
</comment>
<dbReference type="KEGG" id="psl:Psta_1224"/>
<dbReference type="Gene3D" id="1.20.1600.10">
    <property type="entry name" value="Outer membrane efflux proteins (OEP)"/>
    <property type="match status" value="1"/>
</dbReference>
<dbReference type="InterPro" id="IPR010131">
    <property type="entry name" value="MdtP/NodT-like"/>
</dbReference>
<gene>
    <name evidence="3" type="ordered locus">Psta_1224</name>
</gene>
<dbReference type="InterPro" id="IPR003423">
    <property type="entry name" value="OMP_efflux"/>
</dbReference>
<dbReference type="PROSITE" id="PS51257">
    <property type="entry name" value="PROKAR_LIPOPROTEIN"/>
    <property type="match status" value="1"/>
</dbReference>
<dbReference type="STRING" id="530564.Psta_1224"/>
<dbReference type="OrthoDB" id="9791261at2"/>
<evidence type="ECO:0000313" key="3">
    <source>
        <dbReference type="EMBL" id="ADB15902.1"/>
    </source>
</evidence>
<feature type="region of interest" description="Disordered" evidence="2">
    <location>
        <begin position="23"/>
        <end position="71"/>
    </location>
</feature>
<accession>D2R975</accession>
<name>D2R975_PIRSD</name>
<evidence type="ECO:0000256" key="1">
    <source>
        <dbReference type="ARBA" id="ARBA00007613"/>
    </source>
</evidence>
<protein>
    <submittedName>
        <fullName evidence="3">Outer membrane efflux protein</fullName>
    </submittedName>
</protein>
<evidence type="ECO:0000256" key="2">
    <source>
        <dbReference type="SAM" id="MobiDB-lite"/>
    </source>
</evidence>
<dbReference type="HOGENOM" id="CLU_012817_14_3_0"/>